<keyword evidence="1" id="KW-0614">Plasmid</keyword>
<geneLocation type="plasmid" evidence="1">
    <name>unnamed</name>
</geneLocation>
<dbReference type="AlphaFoldDB" id="A0A0F6U0N2"/>
<dbReference type="RefSeq" id="WP_046498837.1">
    <property type="nucleotide sequence ID" value="NZ_CP011133.1"/>
</dbReference>
<dbReference type="OrthoDB" id="6626055at2"/>
<dbReference type="Proteomes" id="UP000034085">
    <property type="component" value="Plasmid"/>
</dbReference>
<evidence type="ECO:0000313" key="2">
    <source>
        <dbReference type="Proteomes" id="UP000034085"/>
    </source>
</evidence>
<sequence length="127" mass="14095">MLPFLILLFCSSPETARMILIYATDETAARLQALEDFARLNDSGFAASAQGPSEWENPHGEQLFIESVYPVPPGDLSAIRRMLGDDDAPYTDKHLIAGLLEDSRRIQMIEPNAGTLSRIAQAEQYLQ</sequence>
<accession>A0A0F6U0N2</accession>
<protein>
    <submittedName>
        <fullName evidence="1">Uncharacterized protein</fullName>
    </submittedName>
</protein>
<dbReference type="KEGG" id="cama:F384_26345"/>
<dbReference type="PATRIC" id="fig|1261127.3.peg.5465"/>
<gene>
    <name evidence="1" type="ORF">F384_26345</name>
</gene>
<organism evidence="1 2">
    <name type="scientific">Citrobacter amalonaticus Y19</name>
    <dbReference type="NCBI Taxonomy" id="1261127"/>
    <lineage>
        <taxon>Bacteria</taxon>
        <taxon>Pseudomonadati</taxon>
        <taxon>Pseudomonadota</taxon>
        <taxon>Gammaproteobacteria</taxon>
        <taxon>Enterobacterales</taxon>
        <taxon>Enterobacteriaceae</taxon>
        <taxon>Citrobacter</taxon>
    </lineage>
</organism>
<name>A0A0F6U0N2_CITAM</name>
<dbReference type="HOGENOM" id="CLU_1966658_0_0_6"/>
<evidence type="ECO:0000313" key="1">
    <source>
        <dbReference type="EMBL" id="AKE62094.1"/>
    </source>
</evidence>
<dbReference type="EMBL" id="CP011133">
    <property type="protein sequence ID" value="AKE62094.1"/>
    <property type="molecule type" value="Genomic_DNA"/>
</dbReference>
<reference evidence="1 2" key="1">
    <citation type="submission" date="2015-03" db="EMBL/GenBank/DDBJ databases">
        <title>Complete genome sequence of Citrobacter amalonaticus Y19.</title>
        <authorList>
            <person name="Park S."/>
        </authorList>
    </citation>
    <scope>NUCLEOTIDE SEQUENCE [LARGE SCALE GENOMIC DNA]</scope>
    <source>
        <strain evidence="1 2">Y19</strain>
        <plasmid evidence="2">Plasmid</plasmid>
    </source>
</reference>
<proteinExistence type="predicted"/>